<keyword evidence="2" id="KW-1185">Reference proteome</keyword>
<reference evidence="1" key="1">
    <citation type="submission" date="2020-11" db="EMBL/GenBank/DDBJ databases">
        <authorList>
            <consortium name="DOE Joint Genome Institute"/>
            <person name="Ahrendt S."/>
            <person name="Riley R."/>
            <person name="Andreopoulos W."/>
            <person name="Labutti K."/>
            <person name="Pangilinan J."/>
            <person name="Ruiz-Duenas F.J."/>
            <person name="Barrasa J.M."/>
            <person name="Sanchez-Garcia M."/>
            <person name="Camarero S."/>
            <person name="Miyauchi S."/>
            <person name="Serrano A."/>
            <person name="Linde D."/>
            <person name="Babiker R."/>
            <person name="Drula E."/>
            <person name="Ayuso-Fernandez I."/>
            <person name="Pacheco R."/>
            <person name="Padilla G."/>
            <person name="Ferreira P."/>
            <person name="Barriuso J."/>
            <person name="Kellner H."/>
            <person name="Castanera R."/>
            <person name="Alfaro M."/>
            <person name="Ramirez L."/>
            <person name="Pisabarro A.G."/>
            <person name="Kuo A."/>
            <person name="Tritt A."/>
            <person name="Lipzen A."/>
            <person name="He G."/>
            <person name="Yan M."/>
            <person name="Ng V."/>
            <person name="Cullen D."/>
            <person name="Martin F."/>
            <person name="Rosso M.-N."/>
            <person name="Henrissat B."/>
            <person name="Hibbett D."/>
            <person name="Martinez A.T."/>
            <person name="Grigoriev I.V."/>
        </authorList>
    </citation>
    <scope>NUCLEOTIDE SEQUENCE</scope>
    <source>
        <strain evidence="1">AH 40177</strain>
    </source>
</reference>
<sequence length="539" mass="60181">MTGNLNALPSSPNVSELLPVPPEFSMPIGVWWLRAKLHQPTPPVEGSESQVTLVSGFAYSTTKDDTVAQKFHNFFRSIYSTPTGPSQFALPELLLVPAIPDNVLYSAWVDKESRAVFFIRPNKYDLKATDGGNDYLYLGWLTINNNSILKSVDAANIHLPKEPPGSCAEFTFRLCDPVIGLYCRGASEPECTEWISRCQGAKMTMEIKGVGPVDCRFDSQKCRTCAGIHPLPCPFQEYINNNPALPSELESTFLDFSAKKIVLSRPRLVQIITARVTEDKFVLAPPCSGKSTLLADIATTVTRRPGVAMWFVRSHQSSDAGVVTNWQSTFQGCLSDLPAEMVNALEVEPNLLEVLKVFHDRDNCDQLSRYEFWLFVDEAQMLYDRAHFWTTLRSFISLNSIKFYVVATGTYGSHTSSASSSPPSELIPRNLRMNLFPSEDNCNSGIAFTKEEFNEFVDLVLRGSHHSMDDDTRDQIVAYASPCPPNPDWERFIHPGVATELTRFVIQIRSRVCCLFVYKSPGSKPRSTGIALTYLAKDP</sequence>
<dbReference type="EMBL" id="JADNRY010000064">
    <property type="protein sequence ID" value="KAF9068123.1"/>
    <property type="molecule type" value="Genomic_DNA"/>
</dbReference>
<dbReference type="Proteomes" id="UP000772434">
    <property type="component" value="Unassembled WGS sequence"/>
</dbReference>
<comment type="caution">
    <text evidence="1">The sequence shown here is derived from an EMBL/GenBank/DDBJ whole genome shotgun (WGS) entry which is preliminary data.</text>
</comment>
<protein>
    <submittedName>
        <fullName evidence="1">Uncharacterized protein</fullName>
    </submittedName>
</protein>
<evidence type="ECO:0000313" key="1">
    <source>
        <dbReference type="EMBL" id="KAF9068123.1"/>
    </source>
</evidence>
<organism evidence="1 2">
    <name type="scientific">Rhodocollybia butyracea</name>
    <dbReference type="NCBI Taxonomy" id="206335"/>
    <lineage>
        <taxon>Eukaryota</taxon>
        <taxon>Fungi</taxon>
        <taxon>Dikarya</taxon>
        <taxon>Basidiomycota</taxon>
        <taxon>Agaricomycotina</taxon>
        <taxon>Agaricomycetes</taxon>
        <taxon>Agaricomycetidae</taxon>
        <taxon>Agaricales</taxon>
        <taxon>Marasmiineae</taxon>
        <taxon>Omphalotaceae</taxon>
        <taxon>Rhodocollybia</taxon>
    </lineage>
</organism>
<evidence type="ECO:0000313" key="2">
    <source>
        <dbReference type="Proteomes" id="UP000772434"/>
    </source>
</evidence>
<name>A0A9P5PQE4_9AGAR</name>
<dbReference type="AlphaFoldDB" id="A0A9P5PQE4"/>
<accession>A0A9P5PQE4</accession>
<gene>
    <name evidence="1" type="ORF">BDP27DRAFT_838582</name>
</gene>
<proteinExistence type="predicted"/>